<dbReference type="SUPFAM" id="SSF48452">
    <property type="entry name" value="TPR-like"/>
    <property type="match status" value="1"/>
</dbReference>
<dbReference type="STRING" id="1391653.AKJ08_3113"/>
<evidence type="ECO:0000256" key="1">
    <source>
        <dbReference type="SAM" id="MobiDB-lite"/>
    </source>
</evidence>
<feature type="signal peptide" evidence="2">
    <location>
        <begin position="1"/>
        <end position="18"/>
    </location>
</feature>
<feature type="chain" id="PRO_5005466039" description="Tetratricopeptide repeat protein" evidence="2">
    <location>
        <begin position="19"/>
        <end position="369"/>
    </location>
</feature>
<keyword evidence="2" id="KW-0732">Signal</keyword>
<dbReference type="AlphaFoldDB" id="A0A0K1PH53"/>
<keyword evidence="4" id="KW-1185">Reference proteome</keyword>
<dbReference type="Gene3D" id="1.25.40.10">
    <property type="entry name" value="Tetratricopeptide repeat domain"/>
    <property type="match status" value="1"/>
</dbReference>
<gene>
    <name evidence="3" type="ORF">AKJ08_3113</name>
</gene>
<proteinExistence type="predicted"/>
<evidence type="ECO:0000256" key="2">
    <source>
        <dbReference type="SAM" id="SignalP"/>
    </source>
</evidence>
<reference evidence="3 4" key="1">
    <citation type="submission" date="2015-08" db="EMBL/GenBank/DDBJ databases">
        <authorList>
            <person name="Babu N.S."/>
            <person name="Beckwith C.J."/>
            <person name="Beseler K.G."/>
            <person name="Brison A."/>
            <person name="Carone J.V."/>
            <person name="Caskin T.P."/>
            <person name="Diamond M."/>
            <person name="Durham M.E."/>
            <person name="Foxe J.M."/>
            <person name="Go M."/>
            <person name="Henderson B.A."/>
            <person name="Jones I.B."/>
            <person name="McGettigan J.A."/>
            <person name="Micheletti S.J."/>
            <person name="Nasrallah M.E."/>
            <person name="Ortiz D."/>
            <person name="Piller C.R."/>
            <person name="Privatt S.R."/>
            <person name="Schneider S.L."/>
            <person name="Sharp S."/>
            <person name="Smith T.C."/>
            <person name="Stanton J.D."/>
            <person name="Ullery H.E."/>
            <person name="Wilson R.J."/>
            <person name="Serrano M.G."/>
            <person name="Buck G."/>
            <person name="Lee V."/>
            <person name="Wang Y."/>
            <person name="Carvalho R."/>
            <person name="Voegtly L."/>
            <person name="Shi R."/>
            <person name="Duckworth R."/>
            <person name="Johnson A."/>
            <person name="Loviza R."/>
            <person name="Walstead R."/>
            <person name="Shah Z."/>
            <person name="Kiflezghi M."/>
            <person name="Wade K."/>
            <person name="Ball S.L."/>
            <person name="Bradley K.W."/>
            <person name="Asai D.J."/>
            <person name="Bowman C.A."/>
            <person name="Russell D.A."/>
            <person name="Pope W.H."/>
            <person name="Jacobs-Sera D."/>
            <person name="Hendrix R.W."/>
            <person name="Hatfull G.F."/>
        </authorList>
    </citation>
    <scope>NUCLEOTIDE SEQUENCE [LARGE SCALE GENOMIC DNA]</scope>
    <source>
        <strain evidence="3 4">DSM 27710</strain>
    </source>
</reference>
<feature type="region of interest" description="Disordered" evidence="1">
    <location>
        <begin position="344"/>
        <end position="369"/>
    </location>
</feature>
<organism evidence="3 4">
    <name type="scientific">Vulgatibacter incomptus</name>
    <dbReference type="NCBI Taxonomy" id="1391653"/>
    <lineage>
        <taxon>Bacteria</taxon>
        <taxon>Pseudomonadati</taxon>
        <taxon>Myxococcota</taxon>
        <taxon>Myxococcia</taxon>
        <taxon>Myxococcales</taxon>
        <taxon>Cystobacterineae</taxon>
        <taxon>Vulgatibacteraceae</taxon>
        <taxon>Vulgatibacter</taxon>
    </lineage>
</organism>
<dbReference type="EMBL" id="CP012332">
    <property type="protein sequence ID" value="AKU92726.1"/>
    <property type="molecule type" value="Genomic_DNA"/>
</dbReference>
<dbReference type="InterPro" id="IPR011990">
    <property type="entry name" value="TPR-like_helical_dom_sf"/>
</dbReference>
<dbReference type="KEGG" id="vin:AKJ08_3113"/>
<dbReference type="Proteomes" id="UP000055590">
    <property type="component" value="Chromosome"/>
</dbReference>
<protein>
    <recommendedName>
        <fullName evidence="5">Tetratricopeptide repeat protein</fullName>
    </recommendedName>
</protein>
<evidence type="ECO:0000313" key="4">
    <source>
        <dbReference type="Proteomes" id="UP000055590"/>
    </source>
</evidence>
<accession>A0A0K1PH53</accession>
<evidence type="ECO:0000313" key="3">
    <source>
        <dbReference type="EMBL" id="AKU92726.1"/>
    </source>
</evidence>
<evidence type="ECO:0008006" key="5">
    <source>
        <dbReference type="Google" id="ProtNLM"/>
    </source>
</evidence>
<sequence>MPLLAVASLAILATTVFAVGLNPSTTEHLSVMGDDDAVQVHIGEQNRRGTTKADHIPAYRARFDRDPTPENGFLLARLLPAAESEALVLRLLADHPYNPWLLRLGARHHLRARRWSEAVRAYERLVQVSPADIVKSFELRATALAGAGRAEEALWLADRLPLGGAHLRVALTYARLVKLVGAGDPSGYVKRVSQSETLPPGFLASFETLTGGDALAEITAIAGAPERKARMVEREALRKPWSALALLAQAPEGTAGELDLDVAVLLLGAAEGAKLSRVRDQLVSALEEHGPPFLDYIRTGRENSATDELPPAGLAAIHVARALTLDGSERDALLSLARQEDPLRGVPSLAAEELEGKAPRSTPSSSKGS</sequence>
<name>A0A0K1PH53_9BACT</name>